<dbReference type="AlphaFoldDB" id="A0A511D6L0"/>
<dbReference type="InterPro" id="IPR000792">
    <property type="entry name" value="Tscrpt_reg_LuxR_C"/>
</dbReference>
<accession>A0A511D6L0</accession>
<dbReference type="GO" id="GO:0006355">
    <property type="term" value="P:regulation of DNA-templated transcription"/>
    <property type="evidence" value="ECO:0007669"/>
    <property type="project" value="InterPro"/>
</dbReference>
<proteinExistence type="predicted"/>
<dbReference type="SMART" id="SM00421">
    <property type="entry name" value="HTH_LUXR"/>
    <property type="match status" value="1"/>
</dbReference>
<dbReference type="Proteomes" id="UP000321328">
    <property type="component" value="Unassembled WGS sequence"/>
</dbReference>
<reference evidence="2 3" key="1">
    <citation type="submission" date="2019-07" db="EMBL/GenBank/DDBJ databases">
        <title>Whole genome shotgun sequence of Pseudonocardia asaccharolytica NBRC 16224.</title>
        <authorList>
            <person name="Hosoyama A."/>
            <person name="Uohara A."/>
            <person name="Ohji S."/>
            <person name="Ichikawa N."/>
        </authorList>
    </citation>
    <scope>NUCLEOTIDE SEQUENCE [LARGE SCALE GENOMIC DNA]</scope>
    <source>
        <strain evidence="2 3">NBRC 16224</strain>
    </source>
</reference>
<dbReference type="Gene3D" id="1.10.10.10">
    <property type="entry name" value="Winged helix-like DNA-binding domain superfamily/Winged helix DNA-binding domain"/>
    <property type="match status" value="1"/>
</dbReference>
<comment type="caution">
    <text evidence="2">The sequence shown here is derived from an EMBL/GenBank/DDBJ whole genome shotgun (WGS) entry which is preliminary data.</text>
</comment>
<dbReference type="GO" id="GO:0003677">
    <property type="term" value="F:DNA binding"/>
    <property type="evidence" value="ECO:0007669"/>
    <property type="project" value="InterPro"/>
</dbReference>
<name>A0A511D6L0_9PSEU</name>
<dbReference type="InterPro" id="IPR016032">
    <property type="entry name" value="Sig_transdc_resp-reg_C-effctor"/>
</dbReference>
<dbReference type="EMBL" id="BJVI01000070">
    <property type="protein sequence ID" value="GEL20426.1"/>
    <property type="molecule type" value="Genomic_DNA"/>
</dbReference>
<organism evidence="2 3">
    <name type="scientific">Pseudonocardia asaccharolytica DSM 44247 = NBRC 16224</name>
    <dbReference type="NCBI Taxonomy" id="1123024"/>
    <lineage>
        <taxon>Bacteria</taxon>
        <taxon>Bacillati</taxon>
        <taxon>Actinomycetota</taxon>
        <taxon>Actinomycetes</taxon>
        <taxon>Pseudonocardiales</taxon>
        <taxon>Pseudonocardiaceae</taxon>
        <taxon>Pseudonocardia</taxon>
    </lineage>
</organism>
<dbReference type="InterPro" id="IPR036388">
    <property type="entry name" value="WH-like_DNA-bd_sf"/>
</dbReference>
<protein>
    <recommendedName>
        <fullName evidence="1">HTH luxR-type domain-containing protein</fullName>
    </recommendedName>
</protein>
<gene>
    <name evidence="2" type="ORF">PA7_42630</name>
</gene>
<feature type="domain" description="HTH luxR-type" evidence="1">
    <location>
        <begin position="35"/>
        <end position="84"/>
    </location>
</feature>
<evidence type="ECO:0000313" key="2">
    <source>
        <dbReference type="EMBL" id="GEL20426.1"/>
    </source>
</evidence>
<evidence type="ECO:0000313" key="3">
    <source>
        <dbReference type="Proteomes" id="UP000321328"/>
    </source>
</evidence>
<dbReference type="Pfam" id="PF00196">
    <property type="entry name" value="GerE"/>
    <property type="match status" value="1"/>
</dbReference>
<evidence type="ECO:0000259" key="1">
    <source>
        <dbReference type="SMART" id="SM00421"/>
    </source>
</evidence>
<keyword evidence="3" id="KW-1185">Reference proteome</keyword>
<dbReference type="SUPFAM" id="SSF46894">
    <property type="entry name" value="C-terminal effector domain of the bipartite response regulators"/>
    <property type="match status" value="1"/>
</dbReference>
<sequence length="100" mass="11167">MWGSVRRRSSPRSARHWGDPETLAVVEYLADNLVDEPLLLVWTARDDPGPAQRLVISPRTVEKHVERLLTKTGLTRRTELVAYAARADAAVPAEPAEPDQ</sequence>